<keyword evidence="6" id="KW-0808">Transferase</keyword>
<evidence type="ECO:0000256" key="11">
    <source>
        <dbReference type="ARBA" id="ARBA00023136"/>
    </source>
</evidence>
<proteinExistence type="inferred from homology"/>
<dbReference type="Proteomes" id="UP000034954">
    <property type="component" value="Unassembled WGS sequence"/>
</dbReference>
<dbReference type="GO" id="GO:0006487">
    <property type="term" value="P:protein N-linked glycosylation"/>
    <property type="evidence" value="ECO:0007669"/>
    <property type="project" value="TreeGrafter"/>
</dbReference>
<evidence type="ECO:0000259" key="13">
    <source>
        <dbReference type="Pfam" id="PF00535"/>
    </source>
</evidence>
<evidence type="ECO:0000256" key="8">
    <source>
        <dbReference type="ARBA" id="ARBA00022824"/>
    </source>
</evidence>
<dbReference type="PANTHER" id="PTHR10859">
    <property type="entry name" value="GLYCOSYL TRANSFERASE"/>
    <property type="match status" value="1"/>
</dbReference>
<comment type="similarity">
    <text evidence="3">Belongs to the glycosyltransferase 2 family.</text>
</comment>
<evidence type="ECO:0000256" key="7">
    <source>
        <dbReference type="ARBA" id="ARBA00022692"/>
    </source>
</evidence>
<evidence type="ECO:0000256" key="10">
    <source>
        <dbReference type="ARBA" id="ARBA00022989"/>
    </source>
</evidence>
<dbReference type="AlphaFoldDB" id="A0A0M2US76"/>
<keyword evidence="10" id="KW-1133">Transmembrane helix</keyword>
<evidence type="ECO:0000256" key="6">
    <source>
        <dbReference type="ARBA" id="ARBA00022679"/>
    </source>
</evidence>
<keyword evidence="5" id="KW-0328">Glycosyltransferase</keyword>
<keyword evidence="8" id="KW-0256">Endoplasmic reticulum</keyword>
<comment type="caution">
    <text evidence="14">The sequence shown here is derived from an EMBL/GenBank/DDBJ whole genome shotgun (WGS) entry which is preliminary data.</text>
</comment>
<sequence length="250" mass="28508">MISAFKEPMNECLLSIVIPAYNEEKRLLVTVSKVCAYLAQKGFSCEIIVVDDGSTDNTAQIIKEIAGQNDHVVVLTNDRNYGKGCAVRKGMLSAKGEYVFFSDADLSTPIEEIEKFLPYLFGDYDVVIGSRSMSDSEIAIHQPWYRERMGKTFNFIVNLVLLKGIVDTQCGFKGFKKEAAQKVFSKGIIDGFSFDVEVLYLSRKWNFKIKEIPIRWKNSSLSKVKPVRHSLQMLRDLFIIKIQDFKGQYR</sequence>
<evidence type="ECO:0000256" key="3">
    <source>
        <dbReference type="ARBA" id="ARBA00006739"/>
    </source>
</evidence>
<dbReference type="EMBL" id="LAQJ01000226">
    <property type="protein sequence ID" value="KKO18923.1"/>
    <property type="molecule type" value="Genomic_DNA"/>
</dbReference>
<comment type="pathway">
    <text evidence="2">Protein modification; protein glycosylation.</text>
</comment>
<keyword evidence="15" id="KW-1185">Reference proteome</keyword>
<dbReference type="InterPro" id="IPR029044">
    <property type="entry name" value="Nucleotide-diphossugar_trans"/>
</dbReference>
<comment type="catalytic activity">
    <reaction evidence="12">
        <text>a di-trans,poly-cis-dolichyl phosphate + UDP-alpha-D-glucose = a di-trans,poly-cis-dolichyl beta-D-glucosyl phosphate + UDP</text>
        <dbReference type="Rhea" id="RHEA:15401"/>
        <dbReference type="Rhea" id="RHEA-COMP:19498"/>
        <dbReference type="Rhea" id="RHEA-COMP:19502"/>
        <dbReference type="ChEBI" id="CHEBI:57525"/>
        <dbReference type="ChEBI" id="CHEBI:57683"/>
        <dbReference type="ChEBI" id="CHEBI:58223"/>
        <dbReference type="ChEBI" id="CHEBI:58885"/>
        <dbReference type="EC" id="2.4.1.117"/>
    </reaction>
    <physiologicalReaction direction="left-to-right" evidence="12">
        <dbReference type="Rhea" id="RHEA:15402"/>
    </physiologicalReaction>
</comment>
<keyword evidence="11" id="KW-0472">Membrane</keyword>
<dbReference type="Gene3D" id="3.90.550.10">
    <property type="entry name" value="Spore Coat Polysaccharide Biosynthesis Protein SpsA, Chain A"/>
    <property type="match status" value="1"/>
</dbReference>
<accession>A0A0M2US76</accession>
<organism evidence="14 15">
    <name type="scientific">Candidatus Brocadia fulgida</name>
    <dbReference type="NCBI Taxonomy" id="380242"/>
    <lineage>
        <taxon>Bacteria</taxon>
        <taxon>Pseudomonadati</taxon>
        <taxon>Planctomycetota</taxon>
        <taxon>Candidatus Brocadiia</taxon>
        <taxon>Candidatus Brocadiales</taxon>
        <taxon>Candidatus Brocadiaceae</taxon>
        <taxon>Candidatus Brocadia</taxon>
    </lineage>
</organism>
<dbReference type="Pfam" id="PF00535">
    <property type="entry name" value="Glycos_transf_2"/>
    <property type="match status" value="1"/>
</dbReference>
<dbReference type="CDD" id="cd04188">
    <property type="entry name" value="DPG_synthase"/>
    <property type="match status" value="1"/>
</dbReference>
<dbReference type="SUPFAM" id="SSF53448">
    <property type="entry name" value="Nucleotide-diphospho-sugar transferases"/>
    <property type="match status" value="1"/>
</dbReference>
<evidence type="ECO:0000313" key="14">
    <source>
        <dbReference type="EMBL" id="KKO18923.1"/>
    </source>
</evidence>
<dbReference type="EC" id="2.4.1.117" evidence="4"/>
<keyword evidence="7" id="KW-0812">Transmembrane</keyword>
<evidence type="ECO:0000256" key="12">
    <source>
        <dbReference type="ARBA" id="ARBA00045097"/>
    </source>
</evidence>
<dbReference type="GO" id="GO:0004581">
    <property type="term" value="F:dolichyl-phosphate beta-glucosyltransferase activity"/>
    <property type="evidence" value="ECO:0007669"/>
    <property type="project" value="UniProtKB-EC"/>
</dbReference>
<evidence type="ECO:0000313" key="15">
    <source>
        <dbReference type="Proteomes" id="UP000034954"/>
    </source>
</evidence>
<gene>
    <name evidence="14" type="ORF">BROFUL_02315</name>
</gene>
<comment type="subcellular location">
    <subcellularLocation>
        <location evidence="1">Endoplasmic reticulum membrane</location>
        <topology evidence="1">Single-pass membrane protein</topology>
    </subcellularLocation>
</comment>
<reference evidence="14 15" key="1">
    <citation type="journal article" date="2013" name="BMC Microbiol.">
        <title>Identification of the type II cytochrome c maturation pathway in anammox bacteria by comparative genomics.</title>
        <authorList>
            <person name="Ferousi C."/>
            <person name="Speth D.R."/>
            <person name="Reimann J."/>
            <person name="Op den Camp H.J."/>
            <person name="Allen J.W."/>
            <person name="Keltjens J.T."/>
            <person name="Jetten M.S."/>
        </authorList>
    </citation>
    <scope>NUCLEOTIDE SEQUENCE [LARGE SCALE GENOMIC DNA]</scope>
    <source>
        <strain evidence="14">RU1</strain>
    </source>
</reference>
<keyword evidence="9" id="KW-0735">Signal-anchor</keyword>
<protein>
    <recommendedName>
        <fullName evidence="4">dolichyl-phosphate beta-glucosyltransferase</fullName>
        <ecNumber evidence="4">2.4.1.117</ecNumber>
    </recommendedName>
</protein>
<dbReference type="InterPro" id="IPR001173">
    <property type="entry name" value="Glyco_trans_2-like"/>
</dbReference>
<dbReference type="PANTHER" id="PTHR10859:SF91">
    <property type="entry name" value="DOLICHYL-PHOSPHATE BETA-GLUCOSYLTRANSFERASE"/>
    <property type="match status" value="1"/>
</dbReference>
<evidence type="ECO:0000256" key="9">
    <source>
        <dbReference type="ARBA" id="ARBA00022968"/>
    </source>
</evidence>
<evidence type="ECO:0000256" key="5">
    <source>
        <dbReference type="ARBA" id="ARBA00022676"/>
    </source>
</evidence>
<evidence type="ECO:0000256" key="2">
    <source>
        <dbReference type="ARBA" id="ARBA00004922"/>
    </source>
</evidence>
<name>A0A0M2US76_9BACT</name>
<dbReference type="InterPro" id="IPR035518">
    <property type="entry name" value="DPG_synthase"/>
</dbReference>
<feature type="domain" description="Glycosyltransferase 2-like" evidence="13">
    <location>
        <begin position="15"/>
        <end position="184"/>
    </location>
</feature>
<evidence type="ECO:0000256" key="1">
    <source>
        <dbReference type="ARBA" id="ARBA00004389"/>
    </source>
</evidence>
<evidence type="ECO:0000256" key="4">
    <source>
        <dbReference type="ARBA" id="ARBA00012583"/>
    </source>
</evidence>